<dbReference type="Proteomes" id="UP000681317">
    <property type="component" value="Chromosome"/>
</dbReference>
<dbReference type="Pfam" id="PF12158">
    <property type="entry name" value="DUF3592"/>
    <property type="match status" value="1"/>
</dbReference>
<gene>
    <name evidence="3" type="ORF">LYSCAS_02990</name>
</gene>
<feature type="domain" description="DUF3592" evidence="2">
    <location>
        <begin position="58"/>
        <end position="128"/>
    </location>
</feature>
<evidence type="ECO:0000313" key="3">
    <source>
        <dbReference type="EMBL" id="BCT91275.1"/>
    </source>
</evidence>
<evidence type="ECO:0000313" key="4">
    <source>
        <dbReference type="Proteomes" id="UP000681317"/>
    </source>
</evidence>
<sequence length="152" mass="17320">MPGMQNFYLMVTLVGLALAAYEAWRIHLGIEAMRWQRTTGKLTQAWIDEATLPIEFDEEEGDRHSANVRYHYKVGARWYKSSRLSYRGTLWIPLEEASELLAGLEAGEDVDVHYDPRNPARAVLVPGSSTGNLLNLLLYLGIAAFALFFWMR</sequence>
<proteinExistence type="predicted"/>
<accession>A0ABM7Q1Z7</accession>
<protein>
    <recommendedName>
        <fullName evidence="2">DUF3592 domain-containing protein</fullName>
    </recommendedName>
</protein>
<organism evidence="3 4">
    <name type="scientific">Noviluteimonas caseinilytica</name>
    <dbReference type="NCBI Taxonomy" id="2675101"/>
    <lineage>
        <taxon>Bacteria</taxon>
        <taxon>Pseudomonadati</taxon>
        <taxon>Pseudomonadota</taxon>
        <taxon>Gammaproteobacteria</taxon>
        <taxon>Lysobacterales</taxon>
        <taxon>Lysobacteraceae</taxon>
        <taxon>Noviluteimonas</taxon>
    </lineage>
</organism>
<name>A0ABM7Q1Z7_9GAMM</name>
<reference evidence="3 4" key="1">
    <citation type="submission" date="2021-03" db="EMBL/GenBank/DDBJ databases">
        <title>Complete Genome Sequences of Two Lysobacter Strains Isolated from Sea Water (Lysobacter caseinilyticus) and Soil (Lysobacter helvus) in South Korea.</title>
        <authorList>
            <person name="Watanabe Y."/>
            <person name="Arakawa K."/>
        </authorList>
    </citation>
    <scope>NUCLEOTIDE SEQUENCE [LARGE SCALE GENOMIC DNA]</scope>
    <source>
        <strain evidence="3 4">KVB24</strain>
    </source>
</reference>
<evidence type="ECO:0000259" key="2">
    <source>
        <dbReference type="Pfam" id="PF12158"/>
    </source>
</evidence>
<feature type="transmembrane region" description="Helical" evidence="1">
    <location>
        <begin position="6"/>
        <end position="24"/>
    </location>
</feature>
<dbReference type="EMBL" id="AP024545">
    <property type="protein sequence ID" value="BCT91275.1"/>
    <property type="molecule type" value="Genomic_DNA"/>
</dbReference>
<keyword evidence="1" id="KW-0812">Transmembrane</keyword>
<dbReference type="InterPro" id="IPR021994">
    <property type="entry name" value="DUF3592"/>
</dbReference>
<evidence type="ECO:0000256" key="1">
    <source>
        <dbReference type="SAM" id="Phobius"/>
    </source>
</evidence>
<keyword evidence="4" id="KW-1185">Reference proteome</keyword>
<feature type="transmembrane region" description="Helical" evidence="1">
    <location>
        <begin position="133"/>
        <end position="151"/>
    </location>
</feature>
<keyword evidence="1" id="KW-1133">Transmembrane helix</keyword>
<keyword evidence="1" id="KW-0472">Membrane</keyword>